<sequence>MPPAGPSLVSELLFKVWLCHTTELKSFVILKNSIRSPLSRLTFKVNQTVHFLLNRPGHNLKKMIHAFAFLI</sequence>
<accession>A0A3M7QZQ3</accession>
<keyword evidence="2" id="KW-1185">Reference proteome</keyword>
<evidence type="ECO:0000313" key="2">
    <source>
        <dbReference type="Proteomes" id="UP000276133"/>
    </source>
</evidence>
<reference evidence="1 2" key="1">
    <citation type="journal article" date="2018" name="Sci. Rep.">
        <title>Genomic signatures of local adaptation to the degree of environmental predictability in rotifers.</title>
        <authorList>
            <person name="Franch-Gras L."/>
            <person name="Hahn C."/>
            <person name="Garcia-Roger E.M."/>
            <person name="Carmona M.J."/>
            <person name="Serra M."/>
            <person name="Gomez A."/>
        </authorList>
    </citation>
    <scope>NUCLEOTIDE SEQUENCE [LARGE SCALE GENOMIC DNA]</scope>
    <source>
        <strain evidence="1">HYR1</strain>
    </source>
</reference>
<evidence type="ECO:0000313" key="1">
    <source>
        <dbReference type="EMBL" id="RNA16796.1"/>
    </source>
</evidence>
<comment type="caution">
    <text evidence="1">The sequence shown here is derived from an EMBL/GenBank/DDBJ whole genome shotgun (WGS) entry which is preliminary data.</text>
</comment>
<organism evidence="1 2">
    <name type="scientific">Brachionus plicatilis</name>
    <name type="common">Marine rotifer</name>
    <name type="synonym">Brachionus muelleri</name>
    <dbReference type="NCBI Taxonomy" id="10195"/>
    <lineage>
        <taxon>Eukaryota</taxon>
        <taxon>Metazoa</taxon>
        <taxon>Spiralia</taxon>
        <taxon>Gnathifera</taxon>
        <taxon>Rotifera</taxon>
        <taxon>Eurotatoria</taxon>
        <taxon>Monogononta</taxon>
        <taxon>Pseudotrocha</taxon>
        <taxon>Ploima</taxon>
        <taxon>Brachionidae</taxon>
        <taxon>Brachionus</taxon>
    </lineage>
</organism>
<protein>
    <submittedName>
        <fullName evidence="1">Uncharacterized protein</fullName>
    </submittedName>
</protein>
<name>A0A3M7QZQ3_BRAPC</name>
<proteinExistence type="predicted"/>
<dbReference type="EMBL" id="REGN01004624">
    <property type="protein sequence ID" value="RNA16796.1"/>
    <property type="molecule type" value="Genomic_DNA"/>
</dbReference>
<dbReference type="Proteomes" id="UP000276133">
    <property type="component" value="Unassembled WGS sequence"/>
</dbReference>
<dbReference type="AlphaFoldDB" id="A0A3M7QZQ3"/>
<gene>
    <name evidence="1" type="ORF">BpHYR1_028034</name>
</gene>